<dbReference type="Gene3D" id="3.40.50.300">
    <property type="entry name" value="P-loop containing nucleotide triphosphate hydrolases"/>
    <property type="match status" value="1"/>
</dbReference>
<name>A0ABR1W276_9PEZI</name>
<keyword evidence="3" id="KW-1185">Reference proteome</keyword>
<dbReference type="InterPro" id="IPR040632">
    <property type="entry name" value="Sulfotransfer_4"/>
</dbReference>
<protein>
    <recommendedName>
        <fullName evidence="4">P-loop containing nucleoside triphosphate hydrolase protein</fullName>
    </recommendedName>
</protein>
<keyword evidence="1" id="KW-0472">Membrane</keyword>
<dbReference type="Pfam" id="PF17784">
    <property type="entry name" value="Sulfotransfer_4"/>
    <property type="match status" value="1"/>
</dbReference>
<dbReference type="SUPFAM" id="SSF52540">
    <property type="entry name" value="P-loop containing nucleoside triphosphate hydrolases"/>
    <property type="match status" value="1"/>
</dbReference>
<proteinExistence type="predicted"/>
<evidence type="ECO:0000256" key="1">
    <source>
        <dbReference type="SAM" id="Phobius"/>
    </source>
</evidence>
<gene>
    <name evidence="2" type="ORF">PG996_003352</name>
</gene>
<evidence type="ECO:0000313" key="3">
    <source>
        <dbReference type="Proteomes" id="UP001446871"/>
    </source>
</evidence>
<keyword evidence="1" id="KW-0812">Transmembrane</keyword>
<feature type="transmembrane region" description="Helical" evidence="1">
    <location>
        <begin position="249"/>
        <end position="267"/>
    </location>
</feature>
<dbReference type="PANTHER" id="PTHR36978:SF4">
    <property type="entry name" value="P-LOOP CONTAINING NUCLEOSIDE TRIPHOSPHATE HYDROLASE PROTEIN"/>
    <property type="match status" value="1"/>
</dbReference>
<reference evidence="2 3" key="1">
    <citation type="submission" date="2023-01" db="EMBL/GenBank/DDBJ databases">
        <title>Analysis of 21 Apiospora genomes using comparative genomics revels a genus with tremendous synthesis potential of carbohydrate active enzymes and secondary metabolites.</title>
        <authorList>
            <person name="Sorensen T."/>
        </authorList>
    </citation>
    <scope>NUCLEOTIDE SEQUENCE [LARGE SCALE GENOMIC DNA]</scope>
    <source>
        <strain evidence="2 3">CBS 83171</strain>
    </source>
</reference>
<accession>A0ABR1W276</accession>
<dbReference type="Proteomes" id="UP001446871">
    <property type="component" value="Unassembled WGS sequence"/>
</dbReference>
<comment type="caution">
    <text evidence="2">The sequence shown here is derived from an EMBL/GenBank/DDBJ whole genome shotgun (WGS) entry which is preliminary data.</text>
</comment>
<dbReference type="InterPro" id="IPR027417">
    <property type="entry name" value="P-loop_NTPase"/>
</dbReference>
<evidence type="ECO:0008006" key="4">
    <source>
        <dbReference type="Google" id="ProtNLM"/>
    </source>
</evidence>
<dbReference type="EMBL" id="JAQQWM010000002">
    <property type="protein sequence ID" value="KAK8077182.1"/>
    <property type="molecule type" value="Genomic_DNA"/>
</dbReference>
<organism evidence="2 3">
    <name type="scientific">Apiospora saccharicola</name>
    <dbReference type="NCBI Taxonomy" id="335842"/>
    <lineage>
        <taxon>Eukaryota</taxon>
        <taxon>Fungi</taxon>
        <taxon>Dikarya</taxon>
        <taxon>Ascomycota</taxon>
        <taxon>Pezizomycotina</taxon>
        <taxon>Sordariomycetes</taxon>
        <taxon>Xylariomycetidae</taxon>
        <taxon>Amphisphaeriales</taxon>
        <taxon>Apiosporaceae</taxon>
        <taxon>Apiospora</taxon>
    </lineage>
</organism>
<sequence length="273" mass="30868">MSRLIDSVPTPADPKPKKLIVLSAPRTGTHGLYLALKVLGFKPYHMVEVFANGADHVQYMTQGLQASVDGTFEPYGRAEFDKWFADYDIIVEMPFFMVSEVVEAYPDAKFLLMERDPDKWAKSWLNTIGPLTLRYTQFPTNVLSYLHPMSRAMSKFAAINRRLFFKSDKNDEVARQNLVAHYTEYIAKVKAIVPPNQLKVCRLEDGFGWNEICPYLGVPVPEAEWPSRNAPEEFFQISDKALNSGQQKAVAVATVLAPLIAVGLWYARTTKTI</sequence>
<dbReference type="PANTHER" id="PTHR36978">
    <property type="entry name" value="P-LOOP CONTAINING NUCLEOTIDE TRIPHOSPHATE HYDROLASE"/>
    <property type="match status" value="1"/>
</dbReference>
<evidence type="ECO:0000313" key="2">
    <source>
        <dbReference type="EMBL" id="KAK8077182.1"/>
    </source>
</evidence>
<keyword evidence="1" id="KW-1133">Transmembrane helix</keyword>